<keyword evidence="2" id="KW-0472">Membrane</keyword>
<keyword evidence="2" id="KW-0812">Transmembrane</keyword>
<organism evidence="3 4">
    <name type="scientific">Mycobacterium shigaense</name>
    <dbReference type="NCBI Taxonomy" id="722731"/>
    <lineage>
        <taxon>Bacteria</taxon>
        <taxon>Bacillati</taxon>
        <taxon>Actinomycetota</taxon>
        <taxon>Actinomycetes</taxon>
        <taxon>Mycobacteriales</taxon>
        <taxon>Mycobacteriaceae</taxon>
        <taxon>Mycobacterium</taxon>
        <taxon>Mycobacterium simiae complex</taxon>
    </lineage>
</organism>
<dbReference type="PANTHER" id="PTHR40761:SF1">
    <property type="entry name" value="CONSERVED INTEGRAL MEMBRANE ALANINE VALINE AND LEUCINE RICH PROTEIN-RELATED"/>
    <property type="match status" value="1"/>
</dbReference>
<evidence type="ECO:0000313" key="3">
    <source>
        <dbReference type="EMBL" id="BAX92901.1"/>
    </source>
</evidence>
<evidence type="ECO:0000313" key="4">
    <source>
        <dbReference type="Proteomes" id="UP000217736"/>
    </source>
</evidence>
<dbReference type="Proteomes" id="UP000217736">
    <property type="component" value="Chromosome"/>
</dbReference>
<dbReference type="EMBL" id="AP018164">
    <property type="protein sequence ID" value="BAX92901.1"/>
    <property type="molecule type" value="Genomic_DNA"/>
</dbReference>
<feature type="transmembrane region" description="Helical" evidence="2">
    <location>
        <begin position="327"/>
        <end position="349"/>
    </location>
</feature>
<protein>
    <submittedName>
        <fullName evidence="3">Uncharacterized protein</fullName>
    </submittedName>
</protein>
<sequence length="378" mass="38554">MNVTTSAEPVSSSRRTVAPVAGSGSANGGAGGPEGEHRGLDSHVASLASAPALALSRVSREGISGIRAIMGWVTHHAIAIVSGLLAALWAAVGIVVRQRVAQGVPADRDDSAPVLSSLLSVPLWWAGTLAAVAGYAFQALALAHGSLLLVQPLLVSSLLFALPLSARLCHQHISRADWGWAIVLTAALAVFVLVGQPREGHNRPPIPAWSLALALTVPLVIVCLVAARRTAGRVRAMLLALAVAVLLGMIAVVTKICTHRFSVGGWHGLMTVPAPYLLVALAVAVTAVQNSAFHAGALQASVPIMLVGEPVVAVVLGVVVLGEHLAVRGSAGLGLAIAIAAMAASAIALSRDQALESGSTPARELGVRCDDECGAVRY</sequence>
<evidence type="ECO:0000256" key="1">
    <source>
        <dbReference type="SAM" id="MobiDB-lite"/>
    </source>
</evidence>
<feature type="transmembrane region" description="Helical" evidence="2">
    <location>
        <begin position="234"/>
        <end position="254"/>
    </location>
</feature>
<keyword evidence="2" id="KW-1133">Transmembrane helix</keyword>
<dbReference type="PANTHER" id="PTHR40761">
    <property type="entry name" value="CONSERVED INTEGRAL MEMBRANE ALANINE VALINE AND LEUCINE RICH PROTEIN-RELATED"/>
    <property type="match status" value="1"/>
</dbReference>
<dbReference type="AlphaFoldDB" id="A0A1Z4EIW8"/>
<evidence type="ECO:0000256" key="2">
    <source>
        <dbReference type="SAM" id="Phobius"/>
    </source>
</evidence>
<gene>
    <name evidence="3" type="ORF">MSG_02757</name>
</gene>
<feature type="transmembrane region" description="Helical" evidence="2">
    <location>
        <begin position="300"/>
        <end position="321"/>
    </location>
</feature>
<feature type="transmembrane region" description="Helical" evidence="2">
    <location>
        <begin position="208"/>
        <end position="227"/>
    </location>
</feature>
<reference evidence="4" key="1">
    <citation type="submission" date="2017-06" db="EMBL/GenBank/DDBJ databases">
        <title>Complete Genome Sequence of Mycobacterium shigaense.</title>
        <authorList>
            <person name="Fukano H."/>
            <person name="Yoshida M."/>
            <person name="Kazumi Y."/>
            <person name="Ogura Y."/>
            <person name="Mitarai S."/>
            <person name="Hayashi T."/>
            <person name="Hoshino Y."/>
        </authorList>
    </citation>
    <scope>NUCLEOTIDE SEQUENCE [LARGE SCALE GENOMIC DNA]</scope>
    <source>
        <strain evidence="4">UN-152</strain>
    </source>
</reference>
<feature type="compositionally biased region" description="Polar residues" evidence="1">
    <location>
        <begin position="1"/>
        <end position="15"/>
    </location>
</feature>
<feature type="transmembrane region" description="Helical" evidence="2">
    <location>
        <begin position="178"/>
        <end position="196"/>
    </location>
</feature>
<name>A0A1Z4EIW8_9MYCO</name>
<dbReference type="KEGG" id="mshg:MSG_02757"/>
<feature type="transmembrane region" description="Helical" evidence="2">
    <location>
        <begin position="77"/>
        <end position="96"/>
    </location>
</feature>
<dbReference type="NCBIfam" id="NF038012">
    <property type="entry name" value="DMT_1"/>
    <property type="match status" value="1"/>
</dbReference>
<feature type="region of interest" description="Disordered" evidence="1">
    <location>
        <begin position="1"/>
        <end position="40"/>
    </location>
</feature>
<proteinExistence type="predicted"/>
<keyword evidence="4" id="KW-1185">Reference proteome</keyword>
<accession>A0A1Z4EIW8</accession>
<feature type="transmembrane region" description="Helical" evidence="2">
    <location>
        <begin position="266"/>
        <end position="288"/>
    </location>
</feature>
<feature type="transmembrane region" description="Helical" evidence="2">
    <location>
        <begin position="117"/>
        <end position="137"/>
    </location>
</feature>
<feature type="transmembrane region" description="Helical" evidence="2">
    <location>
        <begin position="143"/>
        <end position="166"/>
    </location>
</feature>